<dbReference type="InterPro" id="IPR036322">
    <property type="entry name" value="WD40_repeat_dom_sf"/>
</dbReference>
<dbReference type="OrthoDB" id="511103at2"/>
<dbReference type="PATRIC" id="fig|1212489.4.peg.1396"/>
<comment type="caution">
    <text evidence="5">The sequence shown here is derived from an EMBL/GenBank/DDBJ whole genome shotgun (WGS) entry which is preliminary data.</text>
</comment>
<dbReference type="GO" id="GO:1990757">
    <property type="term" value="F:ubiquitin ligase activator activity"/>
    <property type="evidence" value="ECO:0007669"/>
    <property type="project" value="TreeGrafter"/>
</dbReference>
<evidence type="ECO:0000256" key="4">
    <source>
        <dbReference type="SAM" id="MobiDB-lite"/>
    </source>
</evidence>
<dbReference type="InterPro" id="IPR001680">
    <property type="entry name" value="WD40_rpt"/>
</dbReference>
<dbReference type="Pfam" id="PF00400">
    <property type="entry name" value="WD40"/>
    <property type="match status" value="1"/>
</dbReference>
<sequence length="413" mass="46764">MYDRRYEFFPKQPKNRRVKGDRDIPSRSQDSRTSDLQYAKVRKVFDQPKNKISDALCASLWNVSHQQMRNSPLRGLTLPDTYKTQPVIKKALHTLDLEEGLYVEEGISGNYYLNSLCWTSKTQVCIGLEESVLVYDIKTQQEREIATRYSITALAYDFGVLVIADSKGGIQYINSEVYTQVRLTHKTKAYTKIISDGSHGFYAASQYGRCLTHFDLRTPQRTHNIQFFDASLTGLAFDKVTGTLAISNGTTIEIFDPSYLRHPTFTFTDHKSPSKALEFSPYQRNILASGGGADDMTLKIWDFKTGAIIAKAIPKTQICNIHWLDSDSVLITEGNEHRVSCWSINRASEQLSMDCSSSNVHTDRVLLSAQNPHNKKNFATASPDQTLRFWSVDKPAVSDTEIPESYLNAARIR</sequence>
<reference evidence="5 6" key="1">
    <citation type="submission" date="2015-11" db="EMBL/GenBank/DDBJ databases">
        <title>Genomic analysis of 38 Legionella species identifies large and diverse effector repertoires.</title>
        <authorList>
            <person name="Burstein D."/>
            <person name="Amaro F."/>
            <person name="Zusman T."/>
            <person name="Lifshitz Z."/>
            <person name="Cohen O."/>
            <person name="Gilbert J.A."/>
            <person name="Pupko T."/>
            <person name="Shuman H.A."/>
            <person name="Segal G."/>
        </authorList>
    </citation>
    <scope>NUCLEOTIDE SEQUENCE [LARGE SCALE GENOMIC DNA]</scope>
    <source>
        <strain evidence="5 6">ATCC 700990</strain>
    </source>
</reference>
<evidence type="ECO:0000256" key="3">
    <source>
        <dbReference type="ARBA" id="ARBA00023306"/>
    </source>
</evidence>
<feature type="region of interest" description="Disordered" evidence="4">
    <location>
        <begin position="9"/>
        <end position="34"/>
    </location>
</feature>
<evidence type="ECO:0000256" key="2">
    <source>
        <dbReference type="ARBA" id="ARBA00022737"/>
    </source>
</evidence>
<keyword evidence="3" id="KW-0131">Cell cycle</keyword>
<dbReference type="GO" id="GO:0010997">
    <property type="term" value="F:anaphase-promoting complex binding"/>
    <property type="evidence" value="ECO:0007669"/>
    <property type="project" value="InterPro"/>
</dbReference>
<feature type="compositionally biased region" description="Basic and acidic residues" evidence="4">
    <location>
        <begin position="18"/>
        <end position="33"/>
    </location>
</feature>
<dbReference type="RefSeq" id="WP_058495622.1">
    <property type="nucleotide sequence ID" value="NZ_CAAAIU010000002.1"/>
</dbReference>
<dbReference type="InterPro" id="IPR015943">
    <property type="entry name" value="WD40/YVTN_repeat-like_dom_sf"/>
</dbReference>
<dbReference type="SMART" id="SM00320">
    <property type="entry name" value="WD40"/>
    <property type="match status" value="4"/>
</dbReference>
<dbReference type="InterPro" id="IPR033010">
    <property type="entry name" value="Cdc20/Fizzy"/>
</dbReference>
<evidence type="ECO:0000313" key="6">
    <source>
        <dbReference type="Proteomes" id="UP000054736"/>
    </source>
</evidence>
<dbReference type="GO" id="GO:0031145">
    <property type="term" value="P:anaphase-promoting complex-dependent catabolic process"/>
    <property type="evidence" value="ECO:0007669"/>
    <property type="project" value="TreeGrafter"/>
</dbReference>
<protein>
    <submittedName>
        <fullName evidence="5">WD40 domain-containing protein</fullName>
    </submittedName>
</protein>
<evidence type="ECO:0000256" key="1">
    <source>
        <dbReference type="ARBA" id="ARBA00022574"/>
    </source>
</evidence>
<name>A0A0W0SWM2_9GAMM</name>
<keyword evidence="6" id="KW-1185">Reference proteome</keyword>
<dbReference type="PANTHER" id="PTHR19918:SF1">
    <property type="entry name" value="FIZZY-RELATED PROTEIN HOMOLOG"/>
    <property type="match status" value="1"/>
</dbReference>
<keyword evidence="2" id="KW-0677">Repeat</keyword>
<dbReference type="AlphaFoldDB" id="A0A0W0SWM2"/>
<dbReference type="EMBL" id="LNXY01000020">
    <property type="protein sequence ID" value="KTC87705.1"/>
    <property type="molecule type" value="Genomic_DNA"/>
</dbReference>
<accession>A0A0W0SWM2</accession>
<dbReference type="Gene3D" id="2.130.10.10">
    <property type="entry name" value="YVTN repeat-like/Quinoprotein amine dehydrogenase"/>
    <property type="match status" value="1"/>
</dbReference>
<dbReference type="Proteomes" id="UP000054736">
    <property type="component" value="Unassembled WGS sequence"/>
</dbReference>
<dbReference type="STRING" id="1212489.Ldro_1324"/>
<organism evidence="5 6">
    <name type="scientific">Legionella drozanskii LLAP-1</name>
    <dbReference type="NCBI Taxonomy" id="1212489"/>
    <lineage>
        <taxon>Bacteria</taxon>
        <taxon>Pseudomonadati</taxon>
        <taxon>Pseudomonadota</taxon>
        <taxon>Gammaproteobacteria</taxon>
        <taxon>Legionellales</taxon>
        <taxon>Legionellaceae</taxon>
        <taxon>Legionella</taxon>
    </lineage>
</organism>
<evidence type="ECO:0000313" key="5">
    <source>
        <dbReference type="EMBL" id="KTC87705.1"/>
    </source>
</evidence>
<dbReference type="GO" id="GO:1905786">
    <property type="term" value="P:positive regulation of anaphase-promoting complex-dependent catabolic process"/>
    <property type="evidence" value="ECO:0007669"/>
    <property type="project" value="TreeGrafter"/>
</dbReference>
<keyword evidence="1" id="KW-0853">WD repeat</keyword>
<dbReference type="SUPFAM" id="SSF50978">
    <property type="entry name" value="WD40 repeat-like"/>
    <property type="match status" value="1"/>
</dbReference>
<gene>
    <name evidence="5" type="ORF">Ldro_1324</name>
</gene>
<dbReference type="PANTHER" id="PTHR19918">
    <property type="entry name" value="CELL DIVISION CYCLE 20 CDC20 FIZZY -RELATED"/>
    <property type="match status" value="1"/>
</dbReference>
<proteinExistence type="predicted"/>